<sequence>MLRFISGQTFESTSTEEKRPFFDSTTIISPTTIDSQQPRKDLNELPEMKKAKELKGENEKAEIERMRELALVEEELRQKETTEGIELTTSILHLINEDEKKSNDSQNKKPMTFEESKGMHQVEPSPNAGDAVDESVGFEIKNNNFTTTISTQLNSEVSFPPLQTTPKASTTLIESGQDGESSADDPFQTSTATFEDETEHETIHETMHVHAPINQSNEEIKEKEEFSLTDFATQSKEIKNKEMTEPPFIEANPEDKSKIEEKVDDSKETKTQENPSESTESKVEGAHPISFVEPISTSHTDNPEPTIMVGDKSVFEGGEDIGLPAPEKAQIHHMSSENGEMINNKEEKKGEEMIEESSKPPSINVGNTNNKEENVGKDTSGSVVVDNSTSTLFTPTERILITQENIENETNNQSFDDSVKSTKTLMTTISSINDEEKGEERNDDSESKTFEENIDTSTPKRGDLPGGNGETTVNAVEPEIEVTTEMGEKKPFAASNETSDDNDSNHITGEKVQTTELPIITSTLNSEQVEKAKQNAFHTSFSIRFPDIEWRSEFSDLSSGAAKKLIEQIMEDLKMVLSKALSPSNTLLDVNISNLRMGSVLVEGEILTTEEVTEPQTLSAALEQAILSKGGELGGNSVDTDKLQIGGHLPNAGITLNNNGVSPSLSDGQQKRDEENNNATNTGLIIGAAVVVGVLIIVFAVFAIVVFGLNNRRSGRGSMKLSGRGGGGKKREEISMVENGNGAFGQRRFVSANDVVGGGGDSHNSRQGDGVSLTALRSTNGGAGSQFTSQTNGYGTNRH</sequence>
<feature type="region of interest" description="Disordered" evidence="1">
    <location>
        <begin position="429"/>
        <end position="475"/>
    </location>
</feature>
<reference evidence="5" key="1">
    <citation type="submission" date="2022-11" db="UniProtKB">
        <authorList>
            <consortium name="WormBaseParasite"/>
        </authorList>
    </citation>
    <scope>IDENTIFICATION</scope>
</reference>
<feature type="compositionally biased region" description="Basic and acidic residues" evidence="1">
    <location>
        <begin position="253"/>
        <end position="271"/>
    </location>
</feature>
<feature type="compositionally biased region" description="Polar residues" evidence="1">
    <location>
        <begin position="359"/>
        <end position="369"/>
    </location>
</feature>
<dbReference type="AlphaFoldDB" id="A0A915M0V6"/>
<protein>
    <submittedName>
        <fullName evidence="5">SEA domain-containing protein</fullName>
    </submittedName>
</protein>
<proteinExistence type="predicted"/>
<keyword evidence="2" id="KW-0472">Membrane</keyword>
<dbReference type="Proteomes" id="UP000887561">
    <property type="component" value="Unplaced"/>
</dbReference>
<dbReference type="WBParaSite" id="scaffold253_cov236.g567">
    <property type="protein sequence ID" value="scaffold253_cov236.g567"/>
    <property type="gene ID" value="scaffold253_cov236.g567"/>
</dbReference>
<feature type="compositionally biased region" description="Polar residues" evidence="1">
    <location>
        <begin position="655"/>
        <end position="668"/>
    </location>
</feature>
<dbReference type="PROSITE" id="PS50024">
    <property type="entry name" value="SEA"/>
    <property type="match status" value="1"/>
</dbReference>
<feature type="compositionally biased region" description="Basic and acidic residues" evidence="1">
    <location>
        <begin position="37"/>
        <end position="62"/>
    </location>
</feature>
<keyword evidence="4" id="KW-1185">Reference proteome</keyword>
<feature type="region of interest" description="Disordered" evidence="1">
    <location>
        <begin position="97"/>
        <end position="136"/>
    </location>
</feature>
<evidence type="ECO:0000256" key="2">
    <source>
        <dbReference type="SAM" id="Phobius"/>
    </source>
</evidence>
<feature type="compositionally biased region" description="Basic and acidic residues" evidence="1">
    <location>
        <begin position="97"/>
        <end position="120"/>
    </location>
</feature>
<feature type="region of interest" description="Disordered" evidence="1">
    <location>
        <begin position="488"/>
        <end position="507"/>
    </location>
</feature>
<feature type="compositionally biased region" description="Polar residues" evidence="1">
    <location>
        <begin position="775"/>
        <end position="799"/>
    </location>
</feature>
<feature type="compositionally biased region" description="Basic and acidic residues" evidence="1">
    <location>
        <begin position="343"/>
        <end position="358"/>
    </location>
</feature>
<accession>A0A915M0V6</accession>
<keyword evidence="2" id="KW-1133">Transmembrane helix</keyword>
<dbReference type="InterPro" id="IPR000082">
    <property type="entry name" value="SEA_dom"/>
</dbReference>
<feature type="transmembrane region" description="Helical" evidence="2">
    <location>
        <begin position="684"/>
        <end position="709"/>
    </location>
</feature>
<feature type="region of interest" description="Disordered" evidence="1">
    <location>
        <begin position="1"/>
        <end position="62"/>
    </location>
</feature>
<name>A0A915M0V6_MELJA</name>
<feature type="compositionally biased region" description="Basic and acidic residues" evidence="1">
    <location>
        <begin position="434"/>
        <end position="451"/>
    </location>
</feature>
<organism evidence="4 5">
    <name type="scientific">Meloidogyne javanica</name>
    <name type="common">Root-knot nematode worm</name>
    <dbReference type="NCBI Taxonomy" id="6303"/>
    <lineage>
        <taxon>Eukaryota</taxon>
        <taxon>Metazoa</taxon>
        <taxon>Ecdysozoa</taxon>
        <taxon>Nematoda</taxon>
        <taxon>Chromadorea</taxon>
        <taxon>Rhabditida</taxon>
        <taxon>Tylenchina</taxon>
        <taxon>Tylenchomorpha</taxon>
        <taxon>Tylenchoidea</taxon>
        <taxon>Meloidogynidae</taxon>
        <taxon>Meloidogyninae</taxon>
        <taxon>Meloidogyne</taxon>
        <taxon>Meloidogyne incognita group</taxon>
    </lineage>
</organism>
<feature type="domain" description="SEA" evidence="3">
    <location>
        <begin position="535"/>
        <end position="650"/>
    </location>
</feature>
<feature type="region of interest" description="Disordered" evidence="1">
    <location>
        <begin position="152"/>
        <end position="389"/>
    </location>
</feature>
<evidence type="ECO:0000256" key="1">
    <source>
        <dbReference type="SAM" id="MobiDB-lite"/>
    </source>
</evidence>
<feature type="compositionally biased region" description="Polar residues" evidence="1">
    <location>
        <begin position="377"/>
        <end position="389"/>
    </location>
</feature>
<feature type="compositionally biased region" description="Low complexity" evidence="1">
    <location>
        <begin position="23"/>
        <end position="35"/>
    </location>
</feature>
<feature type="compositionally biased region" description="Polar residues" evidence="1">
    <location>
        <begin position="152"/>
        <end position="180"/>
    </location>
</feature>
<keyword evidence="2" id="KW-0812">Transmembrane</keyword>
<feature type="region of interest" description="Disordered" evidence="1">
    <location>
        <begin position="655"/>
        <end position="676"/>
    </location>
</feature>
<evidence type="ECO:0000313" key="5">
    <source>
        <dbReference type="WBParaSite" id="scaffold253_cov236.g567"/>
    </source>
</evidence>
<evidence type="ECO:0000313" key="4">
    <source>
        <dbReference type="Proteomes" id="UP000887561"/>
    </source>
</evidence>
<feature type="region of interest" description="Disordered" evidence="1">
    <location>
        <begin position="754"/>
        <end position="799"/>
    </location>
</feature>
<feature type="compositionally biased region" description="Polar residues" evidence="1">
    <location>
        <begin position="1"/>
        <end position="13"/>
    </location>
</feature>
<evidence type="ECO:0000259" key="3">
    <source>
        <dbReference type="PROSITE" id="PS50024"/>
    </source>
</evidence>